<dbReference type="InterPro" id="IPR025660">
    <property type="entry name" value="Pept_his_AS"/>
</dbReference>
<feature type="domain" description="Peptidase C1A papain C-terminal" evidence="6">
    <location>
        <begin position="405"/>
        <end position="619"/>
    </location>
</feature>
<proteinExistence type="inferred from homology"/>
<feature type="domain" description="Peptidase C1A papain C-terminal" evidence="6">
    <location>
        <begin position="5"/>
        <end position="199"/>
    </location>
</feature>
<keyword evidence="2" id="KW-0378">Hydrolase</keyword>
<feature type="domain" description="Cathepsin propeptide inhibitor" evidence="7">
    <location>
        <begin position="642"/>
        <end position="699"/>
    </location>
</feature>
<organism evidence="8 9">
    <name type="scientific">Cuscuta campestris</name>
    <dbReference type="NCBI Taxonomy" id="132261"/>
    <lineage>
        <taxon>Eukaryota</taxon>
        <taxon>Viridiplantae</taxon>
        <taxon>Streptophyta</taxon>
        <taxon>Embryophyta</taxon>
        <taxon>Tracheophyta</taxon>
        <taxon>Spermatophyta</taxon>
        <taxon>Magnoliopsida</taxon>
        <taxon>eudicotyledons</taxon>
        <taxon>Gunneridae</taxon>
        <taxon>Pentapetalae</taxon>
        <taxon>asterids</taxon>
        <taxon>lamiids</taxon>
        <taxon>Solanales</taxon>
        <taxon>Convolvulaceae</taxon>
        <taxon>Cuscuteae</taxon>
        <taxon>Cuscuta</taxon>
        <taxon>Cuscuta subgen. Grammica</taxon>
        <taxon>Cuscuta sect. Cleistogrammica</taxon>
    </lineage>
</organism>
<dbReference type="PROSITE" id="PS00139">
    <property type="entry name" value="THIOL_PROTEASE_CYS"/>
    <property type="match status" value="2"/>
</dbReference>
<dbReference type="PROSITE" id="PS00639">
    <property type="entry name" value="THIOL_PROTEASE_HIS"/>
    <property type="match status" value="1"/>
</dbReference>
<dbReference type="AlphaFoldDB" id="A0A484NHF1"/>
<gene>
    <name evidence="8" type="ORF">CCAM_LOCUS42667</name>
</gene>
<protein>
    <submittedName>
        <fullName evidence="8">Uncharacterized protein</fullName>
    </submittedName>
</protein>
<accession>A0A484NHF1</accession>
<evidence type="ECO:0000256" key="3">
    <source>
        <dbReference type="ARBA" id="ARBA00023145"/>
    </source>
</evidence>
<comment type="similarity">
    <text evidence="1">Belongs to the peptidase C1 family.</text>
</comment>
<keyword evidence="2" id="KW-0645">Protease</keyword>
<dbReference type="GO" id="GO:0008234">
    <property type="term" value="F:cysteine-type peptidase activity"/>
    <property type="evidence" value="ECO:0007669"/>
    <property type="project" value="UniProtKB-KW"/>
</dbReference>
<feature type="domain" description="Cathepsin propeptide inhibitor" evidence="7">
    <location>
        <begin position="301"/>
        <end position="358"/>
    </location>
</feature>
<evidence type="ECO:0000256" key="1">
    <source>
        <dbReference type="ARBA" id="ARBA00008455"/>
    </source>
</evidence>
<evidence type="ECO:0000313" key="9">
    <source>
        <dbReference type="Proteomes" id="UP000595140"/>
    </source>
</evidence>
<dbReference type="FunFam" id="3.90.70.10:FF:000204">
    <property type="entry name" value="Papain"/>
    <property type="match status" value="2"/>
</dbReference>
<dbReference type="CDD" id="cd02248">
    <property type="entry name" value="Peptidase_C1A"/>
    <property type="match status" value="3"/>
</dbReference>
<dbReference type="Gene3D" id="3.90.70.10">
    <property type="entry name" value="Cysteine proteinases"/>
    <property type="match status" value="3"/>
</dbReference>
<keyword evidence="4" id="KW-1015">Disulfide bond</keyword>
<keyword evidence="9" id="KW-1185">Reference proteome</keyword>
<keyword evidence="2" id="KW-0788">Thiol protease</keyword>
<feature type="compositionally biased region" description="Basic residues" evidence="5">
    <location>
        <begin position="377"/>
        <end position="389"/>
    </location>
</feature>
<keyword evidence="3" id="KW-0865">Zymogen</keyword>
<dbReference type="Pfam" id="PF08246">
    <property type="entry name" value="Inhibitor_I29"/>
    <property type="match status" value="2"/>
</dbReference>
<dbReference type="InterPro" id="IPR000169">
    <property type="entry name" value="Pept_cys_AS"/>
</dbReference>
<evidence type="ECO:0000259" key="7">
    <source>
        <dbReference type="SMART" id="SM00848"/>
    </source>
</evidence>
<reference evidence="8 9" key="1">
    <citation type="submission" date="2018-04" db="EMBL/GenBank/DDBJ databases">
        <authorList>
            <person name="Vogel A."/>
        </authorList>
    </citation>
    <scope>NUCLEOTIDE SEQUENCE [LARGE SCALE GENOMIC DNA]</scope>
</reference>
<dbReference type="OrthoDB" id="10253408at2759"/>
<evidence type="ECO:0000256" key="2">
    <source>
        <dbReference type="ARBA" id="ARBA00022807"/>
    </source>
</evidence>
<feature type="region of interest" description="Disordered" evidence="5">
    <location>
        <begin position="365"/>
        <end position="398"/>
    </location>
</feature>
<name>A0A484NHF1_9ASTE</name>
<dbReference type="EMBL" id="OOIL02006718">
    <property type="protein sequence ID" value="VFR00892.1"/>
    <property type="molecule type" value="Genomic_DNA"/>
</dbReference>
<dbReference type="InterPro" id="IPR013128">
    <property type="entry name" value="Peptidase_C1A"/>
</dbReference>
<evidence type="ECO:0000256" key="5">
    <source>
        <dbReference type="SAM" id="MobiDB-lite"/>
    </source>
</evidence>
<dbReference type="Proteomes" id="UP000595140">
    <property type="component" value="Unassembled WGS sequence"/>
</dbReference>
<dbReference type="SMART" id="SM00645">
    <property type="entry name" value="Pept_C1"/>
    <property type="match status" value="3"/>
</dbReference>
<dbReference type="Pfam" id="PF00112">
    <property type="entry name" value="Peptidase_C1"/>
    <property type="match status" value="3"/>
</dbReference>
<feature type="domain" description="Peptidase C1A papain C-terminal" evidence="6">
    <location>
        <begin position="740"/>
        <end position="956"/>
    </location>
</feature>
<evidence type="ECO:0000256" key="4">
    <source>
        <dbReference type="ARBA" id="ARBA00023157"/>
    </source>
</evidence>
<dbReference type="InterPro" id="IPR025661">
    <property type="entry name" value="Pept_asp_AS"/>
</dbReference>
<dbReference type="PROSITE" id="PS00640">
    <property type="entry name" value="THIOL_PROTEASE_ASN"/>
    <property type="match status" value="2"/>
</dbReference>
<dbReference type="InterPro" id="IPR013201">
    <property type="entry name" value="Prot_inhib_I29"/>
</dbReference>
<dbReference type="PRINTS" id="PR00705">
    <property type="entry name" value="PAPAIN"/>
</dbReference>
<dbReference type="GO" id="GO:0006508">
    <property type="term" value="P:proteolysis"/>
    <property type="evidence" value="ECO:0007669"/>
    <property type="project" value="InterPro"/>
</dbReference>
<dbReference type="SMART" id="SM00848">
    <property type="entry name" value="Inhibitor_I29"/>
    <property type="match status" value="2"/>
</dbReference>
<sequence length="957" mass="105891">MNIRVDVRVRSRKKKKGCCWAFAVVAAGEGLNKIHYGSLVDLSEQQLLDCEPYSKGCGGGSMEDAYDYVVENDGLAEEKDYPYVSQKRTCRDEKVDGVASTKSYASVPALHNEAALLAAVAGQPASATIAFGDDYVPRFKNYHGGVYSPDPRGYYEDPKGNFHDIAIVGLMFDQVMTFAAAKFKTNQNGLPYLLLIYKILKSQGFAKEKPEEEEELIPLLLQVDSRFFAPKNKKYKHVKHVPFPPKPSLPPINMVLPNFCSKFALGWFVSTVLAVAAQTSQAATASTGGDSFQDLPVEEHFEQWMVLHERSYEDEFEKEKRFNIFKKNREYVESFNKAGNRTFTLGINAFSDMTDQEFMDTYLSNNCSGPPAPPPLRRPRRRGIRRTHSPKQDGGPVHNVSLDYIPAEIDWVKLGAVTSVKNQGTCGCCWAFATVAALEGLNKIHYKTLLDLSEQHLLDCDTKSHGCNGGGIDRAFEYAVGNEGIAKEEDYPFVGYQGRCREDEVEPYGSIESYKMVPKNDAWALQRAVALQPVAAAITYGPDYVPEFKNYFGGIYHPGKGGYCGYGTRHAVAVVGYHTNPNYWIIKNSWGTVWGEDGYMRLARDPSIIGPCAAAAVVTCQAAPDSTMGDDPFQEPSVEEHFEEWMVLHKRTYRDELEKEKRFTIFKQNKEYVESFNKAGNRTFTLGINAFSDMTDQEFIDAYLNGNYTGPPPLRRPVSSKHSSKPYSGSSFHNVSLGTLPAAVDWVKQGAVTRVKNQGTCGSCWAFSAVAALEGLNKIRSGTLLALSEQQLVDCDTDSHGCVSGHAQTAFVYAVSNHGLAKEEDYPYTEKQGACHHGMGAFGGIRSFQNVPKNDAWALLTAVARQPVSAVVTFGSDFVPEFKNYNGGIYHPGKSGYCGDGNVHAFVVVGYQTNPSYWLIKNSWGTSWGINGYLWLARDPSIIGPCGILRDASYPLA</sequence>
<evidence type="ECO:0000259" key="6">
    <source>
        <dbReference type="SMART" id="SM00645"/>
    </source>
</evidence>
<dbReference type="InterPro" id="IPR000668">
    <property type="entry name" value="Peptidase_C1A_C"/>
</dbReference>
<dbReference type="InterPro" id="IPR039417">
    <property type="entry name" value="Peptidase_C1A_papain-like"/>
</dbReference>
<dbReference type="SUPFAM" id="SSF54001">
    <property type="entry name" value="Cysteine proteinases"/>
    <property type="match status" value="3"/>
</dbReference>
<evidence type="ECO:0000313" key="8">
    <source>
        <dbReference type="EMBL" id="VFR00892.1"/>
    </source>
</evidence>
<dbReference type="InterPro" id="IPR038765">
    <property type="entry name" value="Papain-like_cys_pep_sf"/>
</dbReference>
<dbReference type="PANTHER" id="PTHR12411">
    <property type="entry name" value="CYSTEINE PROTEASE FAMILY C1-RELATED"/>
    <property type="match status" value="1"/>
</dbReference>